<keyword evidence="1" id="KW-0472">Membrane</keyword>
<organism evidence="2">
    <name type="scientific">White spot syndrome virus</name>
    <dbReference type="NCBI Taxonomy" id="342409"/>
    <lineage>
        <taxon>Viruses</taxon>
        <taxon>Viruses incertae sedis</taxon>
        <taxon>Naldaviricetes</taxon>
        <taxon>Nimaviridae</taxon>
        <taxon>Whispovirus</taxon>
    </lineage>
</organism>
<evidence type="ECO:0000256" key="1">
    <source>
        <dbReference type="SAM" id="Phobius"/>
    </source>
</evidence>
<keyword evidence="1" id="KW-1133">Transmembrane helix</keyword>
<accession>A0A2D3I6M1</accession>
<feature type="transmembrane region" description="Helical" evidence="1">
    <location>
        <begin position="12"/>
        <end position="32"/>
    </location>
</feature>
<sequence>MYFYSNKTFIFVQFPLYFFLISSLISITFLEVNPMFIVASKAAPSSNLLHTSMRVIFEDEDLMSLLEK</sequence>
<protein>
    <submittedName>
        <fullName evidence="2">ORF342</fullName>
    </submittedName>
</protein>
<keyword evidence="1" id="KW-0812">Transmembrane</keyword>
<proteinExistence type="predicted"/>
<evidence type="ECO:0000313" key="2">
    <source>
        <dbReference type="EMBL" id="ATU84028.1"/>
    </source>
</evidence>
<reference evidence="2" key="1">
    <citation type="journal article" date="2018" name="Aquaculture">
        <title>Complete genome sequence of a white spot syndrome virus associated with a disease incursion in Australia.</title>
        <authorList>
            <person name="Oakey J."/>
            <person name="Smith C.S."/>
        </authorList>
    </citation>
    <scope>NUCLEOTIDE SEQUENCE [LARGE SCALE GENOMIC DNA]</scope>
    <source>
        <strain evidence="2">WSSV-AU</strain>
    </source>
</reference>
<dbReference type="Proteomes" id="UP000267516">
    <property type="component" value="Segment"/>
</dbReference>
<name>A0A2D3I6M1_9VIRU</name>
<dbReference type="EMBL" id="MF768985">
    <property type="protein sequence ID" value="ATU84028.1"/>
    <property type="molecule type" value="Genomic_DNA"/>
</dbReference>